<keyword evidence="1" id="KW-0812">Transmembrane</keyword>
<accession>A0A411YEW6</accession>
<evidence type="ECO:0000313" key="3">
    <source>
        <dbReference type="Proteomes" id="UP000291469"/>
    </source>
</evidence>
<dbReference type="EMBL" id="CP036402">
    <property type="protein sequence ID" value="QBI19765.1"/>
    <property type="molecule type" value="Genomic_DNA"/>
</dbReference>
<proteinExistence type="predicted"/>
<dbReference type="Proteomes" id="UP000291469">
    <property type="component" value="Chromosome"/>
</dbReference>
<evidence type="ECO:0000313" key="2">
    <source>
        <dbReference type="EMBL" id="QBI19765.1"/>
    </source>
</evidence>
<reference evidence="2 3" key="1">
    <citation type="submission" date="2019-01" db="EMBL/GenBank/DDBJ databases">
        <title>Egibacter rhizosphaerae EGI 80759T.</title>
        <authorList>
            <person name="Chen D.-D."/>
            <person name="Tian Y."/>
            <person name="Jiao J.-Y."/>
            <person name="Zhang X.-T."/>
            <person name="Zhang Y.-G."/>
            <person name="Zhang Y."/>
            <person name="Xiao M."/>
            <person name="Shu W.-S."/>
            <person name="Li W.-J."/>
        </authorList>
    </citation>
    <scope>NUCLEOTIDE SEQUENCE [LARGE SCALE GENOMIC DNA]</scope>
    <source>
        <strain evidence="2 3">EGI 80759</strain>
    </source>
</reference>
<feature type="transmembrane region" description="Helical" evidence="1">
    <location>
        <begin position="12"/>
        <end position="34"/>
    </location>
</feature>
<evidence type="ECO:0000256" key="1">
    <source>
        <dbReference type="SAM" id="Phobius"/>
    </source>
</evidence>
<keyword evidence="1" id="KW-0472">Membrane</keyword>
<gene>
    <name evidence="2" type="ORF">ER308_09510</name>
</gene>
<protein>
    <submittedName>
        <fullName evidence="2">Uncharacterized protein</fullName>
    </submittedName>
</protein>
<feature type="transmembrane region" description="Helical" evidence="1">
    <location>
        <begin position="40"/>
        <end position="59"/>
    </location>
</feature>
<sequence>MNQPTDPVPKGARLLTAMAALAVVTALVSLFAPAPWGPRVAWVAIGIVVLGPPLRLLLAARAWRGPGDRRYLLALAGLAAVFALAALVGR</sequence>
<keyword evidence="1" id="KW-1133">Transmembrane helix</keyword>
<name>A0A411YEW6_9ACTN</name>
<organism evidence="2 3">
    <name type="scientific">Egibacter rhizosphaerae</name>
    <dbReference type="NCBI Taxonomy" id="1670831"/>
    <lineage>
        <taxon>Bacteria</taxon>
        <taxon>Bacillati</taxon>
        <taxon>Actinomycetota</taxon>
        <taxon>Nitriliruptoria</taxon>
        <taxon>Egibacterales</taxon>
        <taxon>Egibacteraceae</taxon>
        <taxon>Egibacter</taxon>
    </lineage>
</organism>
<keyword evidence="3" id="KW-1185">Reference proteome</keyword>
<dbReference type="AlphaFoldDB" id="A0A411YEW6"/>
<dbReference type="KEGG" id="erz:ER308_09510"/>
<dbReference type="RefSeq" id="WP_131154762.1">
    <property type="nucleotide sequence ID" value="NZ_CP036402.1"/>
</dbReference>
<feature type="transmembrane region" description="Helical" evidence="1">
    <location>
        <begin position="71"/>
        <end position="89"/>
    </location>
</feature>